<feature type="compositionally biased region" description="Polar residues" evidence="1">
    <location>
        <begin position="414"/>
        <end position="425"/>
    </location>
</feature>
<feature type="region of interest" description="Disordered" evidence="1">
    <location>
        <begin position="467"/>
        <end position="523"/>
    </location>
</feature>
<feature type="region of interest" description="Disordered" evidence="1">
    <location>
        <begin position="135"/>
        <end position="163"/>
    </location>
</feature>
<feature type="compositionally biased region" description="Low complexity" evidence="1">
    <location>
        <begin position="1030"/>
        <end position="1043"/>
    </location>
</feature>
<evidence type="ECO:0000256" key="1">
    <source>
        <dbReference type="SAM" id="MobiDB-lite"/>
    </source>
</evidence>
<dbReference type="EMBL" id="MU004480">
    <property type="protein sequence ID" value="KAF2649751.1"/>
    <property type="molecule type" value="Genomic_DNA"/>
</dbReference>
<dbReference type="AlphaFoldDB" id="A0A6A6SRY5"/>
<evidence type="ECO:0008006" key="4">
    <source>
        <dbReference type="Google" id="ProtNLM"/>
    </source>
</evidence>
<feature type="compositionally biased region" description="Polar residues" evidence="1">
    <location>
        <begin position="342"/>
        <end position="361"/>
    </location>
</feature>
<keyword evidence="3" id="KW-1185">Reference proteome</keyword>
<reference evidence="2" key="1">
    <citation type="journal article" date="2020" name="Stud. Mycol.">
        <title>101 Dothideomycetes genomes: a test case for predicting lifestyles and emergence of pathogens.</title>
        <authorList>
            <person name="Haridas S."/>
            <person name="Albert R."/>
            <person name="Binder M."/>
            <person name="Bloem J."/>
            <person name="Labutti K."/>
            <person name="Salamov A."/>
            <person name="Andreopoulos B."/>
            <person name="Baker S."/>
            <person name="Barry K."/>
            <person name="Bills G."/>
            <person name="Bluhm B."/>
            <person name="Cannon C."/>
            <person name="Castanera R."/>
            <person name="Culley D."/>
            <person name="Daum C."/>
            <person name="Ezra D."/>
            <person name="Gonzalez J."/>
            <person name="Henrissat B."/>
            <person name="Kuo A."/>
            <person name="Liang C."/>
            <person name="Lipzen A."/>
            <person name="Lutzoni F."/>
            <person name="Magnuson J."/>
            <person name="Mondo S."/>
            <person name="Nolan M."/>
            <person name="Ohm R."/>
            <person name="Pangilinan J."/>
            <person name="Park H.-J."/>
            <person name="Ramirez L."/>
            <person name="Alfaro M."/>
            <person name="Sun H."/>
            <person name="Tritt A."/>
            <person name="Yoshinaga Y."/>
            <person name="Zwiers L.-H."/>
            <person name="Turgeon B."/>
            <person name="Goodwin S."/>
            <person name="Spatafora J."/>
            <person name="Crous P."/>
            <person name="Grigoriev I."/>
        </authorList>
    </citation>
    <scope>NUCLEOTIDE SEQUENCE</scope>
    <source>
        <strain evidence="2">CBS 122681</strain>
    </source>
</reference>
<feature type="compositionally biased region" description="Basic and acidic residues" evidence="1">
    <location>
        <begin position="658"/>
        <end position="675"/>
    </location>
</feature>
<feature type="compositionally biased region" description="Basic and acidic residues" evidence="1">
    <location>
        <begin position="1148"/>
        <end position="1157"/>
    </location>
</feature>
<feature type="region of interest" description="Disordered" evidence="1">
    <location>
        <begin position="268"/>
        <end position="289"/>
    </location>
</feature>
<feature type="non-terminal residue" evidence="2">
    <location>
        <position position="1173"/>
    </location>
</feature>
<feature type="region of interest" description="Disordered" evidence="1">
    <location>
        <begin position="181"/>
        <end position="200"/>
    </location>
</feature>
<accession>A0A6A6SRY5</accession>
<feature type="compositionally biased region" description="Polar residues" evidence="1">
    <location>
        <begin position="147"/>
        <end position="163"/>
    </location>
</feature>
<protein>
    <recommendedName>
        <fullName evidence="4">Telomeric single stranded DNA binding POT1/Cdc13 domain-containing protein</fullName>
    </recommendedName>
</protein>
<feature type="region of interest" description="Disordered" evidence="1">
    <location>
        <begin position="995"/>
        <end position="1134"/>
    </location>
</feature>
<feature type="compositionally biased region" description="Basic and acidic residues" evidence="1">
    <location>
        <begin position="625"/>
        <end position="645"/>
    </location>
</feature>
<feature type="region of interest" description="Disordered" evidence="1">
    <location>
        <begin position="767"/>
        <end position="816"/>
    </location>
</feature>
<name>A0A6A6SRY5_9PLEO</name>
<evidence type="ECO:0000313" key="2">
    <source>
        <dbReference type="EMBL" id="KAF2649751.1"/>
    </source>
</evidence>
<feature type="compositionally biased region" description="Polar residues" evidence="1">
    <location>
        <begin position="781"/>
        <end position="791"/>
    </location>
</feature>
<evidence type="ECO:0000313" key="3">
    <source>
        <dbReference type="Proteomes" id="UP000799324"/>
    </source>
</evidence>
<feature type="compositionally biased region" description="Low complexity" evidence="1">
    <location>
        <begin position="1066"/>
        <end position="1081"/>
    </location>
</feature>
<proteinExistence type="predicted"/>
<organism evidence="2 3">
    <name type="scientific">Lophiostoma macrostomum CBS 122681</name>
    <dbReference type="NCBI Taxonomy" id="1314788"/>
    <lineage>
        <taxon>Eukaryota</taxon>
        <taxon>Fungi</taxon>
        <taxon>Dikarya</taxon>
        <taxon>Ascomycota</taxon>
        <taxon>Pezizomycotina</taxon>
        <taxon>Dothideomycetes</taxon>
        <taxon>Pleosporomycetidae</taxon>
        <taxon>Pleosporales</taxon>
        <taxon>Lophiostomataceae</taxon>
        <taxon>Lophiostoma</taxon>
    </lineage>
</organism>
<feature type="compositionally biased region" description="Polar residues" evidence="1">
    <location>
        <begin position="691"/>
        <end position="702"/>
    </location>
</feature>
<feature type="region of interest" description="Disordered" evidence="1">
    <location>
        <begin position="314"/>
        <end position="361"/>
    </location>
</feature>
<dbReference type="OrthoDB" id="5363079at2759"/>
<feature type="compositionally biased region" description="Polar residues" evidence="1">
    <location>
        <begin position="1158"/>
        <end position="1173"/>
    </location>
</feature>
<feature type="region of interest" description="Disordered" evidence="1">
    <location>
        <begin position="579"/>
        <end position="702"/>
    </location>
</feature>
<feature type="compositionally biased region" description="Low complexity" evidence="1">
    <location>
        <begin position="268"/>
        <end position="280"/>
    </location>
</feature>
<dbReference type="Proteomes" id="UP000799324">
    <property type="component" value="Unassembled WGS sequence"/>
</dbReference>
<sequence length="1173" mass="128282">MADIPVAQLSPELPSLESKQFRAVVTLIWPFSSSTRQCALLLAESDFRLRRKKGQVRVSFTGSSARAIAGTGIGIGDEVVLGLRGACFVERDVTINTPGKGVEWDLCYSQTLVVQLYREGAVIADLEVINAAPTPAPGSPVRHEAYSTPSRVQPTLPSEHQQWSSPAFLKRSRLSDGPFFEAGYDPLSRDADDAHEKKRRRKSYRDWGVWTYSARTPSPEKDDVVATADLGESEGSPVRPQQLPDTPVSPEKSEMYSIAALPIPISREQSAQISQQEQSSGTIEENRSTAEEVVARMRRRKENEDFVRDADYYDLYAGPDEVPPSDLATEHEGNEEDPSDVESIQRSWNENENINIGVDSSTDIARLQERDSAGVTDQMHSADTRHEDAAFELAESIHDEEHGEDAVDADSFLEQSTPNFDNSSLGDAPQIIMPPPDLPLLQTDFPSAPLPGLLTPIGQEPLSPVIQPLDSSTLPMPSPFPGERDGDATSYLDHSSPGGQLARSTRQRANQKLAQEPSSEPDYVLESSFYSSVSASNTSAVHPTHESAFTDVRFTFGMDGSTFSRPKTTTTAMNEVEIYEDPIPTEDTPPMKTVDEVFRQSDDRSGDEPAEPEYPSPAEVIQTEVEPHTVETPPRRAHVDQRQQEQTDIIMLSSDTDSDQHENNQRVNDAFHESENEVSEPNLGPVPMPGQESSVAGDSMHNTSNPALILEELHPDDVPENGPVAVSDGIEDAGELSFIEEGLTTASRSVLEPTATQRSEAVTDIIDLGSGSDTDIDDAQDTSVPPTTVTDEQYDPLISQVERPDHSDGDDDEDDYRQITTSVSESSYSVPEQHHTKVDHSSKRAFVFPSTYSRPSDVKDEVEEPIVTVHQDSVHSLTDSHGDRNKVVADLITNSKVSRAADDGHLSQTVTHGLDYTNNVFPAQIGTGGKLETLDEDPNIKIESIEEDLVMPFPDEPPSQTQHDHADSYAGPSAELTIAIPEEGHKIGELQQISVSAAGPARNTRSKTKTSTSPVKNETPAPSRIRSTRSKTSTAPTTSTTLTPAQRKTRSTKSPVKNAGAESSYSLRSQSRMRSTSQTPSLAVFDKQLREPVDSQDAPLFASHGDETSSPPRESPTFEPIEMPDMPNFGFGSSQEFVEPYIMGKHSNDRRFSRETSMDASVTAETLSGSKTP</sequence>
<feature type="compositionally biased region" description="Basic and acidic residues" evidence="1">
    <location>
        <begin position="187"/>
        <end position="196"/>
    </location>
</feature>
<feature type="region of interest" description="Disordered" evidence="1">
    <location>
        <begin position="1148"/>
        <end position="1173"/>
    </location>
</feature>
<gene>
    <name evidence="2" type="ORF">K491DRAFT_762192</name>
</gene>
<feature type="region of interest" description="Disordered" evidence="1">
    <location>
        <begin position="414"/>
        <end position="441"/>
    </location>
</feature>
<feature type="region of interest" description="Disordered" evidence="1">
    <location>
        <begin position="230"/>
        <end position="252"/>
    </location>
</feature>
<feature type="compositionally biased region" description="Polar residues" evidence="1">
    <location>
        <begin position="502"/>
        <end position="518"/>
    </location>
</feature>
<feature type="compositionally biased region" description="Basic and acidic residues" evidence="1">
    <location>
        <begin position="593"/>
        <end position="607"/>
    </location>
</feature>